<dbReference type="GO" id="GO:0020037">
    <property type="term" value="F:heme binding"/>
    <property type="evidence" value="ECO:0007669"/>
    <property type="project" value="TreeGrafter"/>
</dbReference>
<dbReference type="FunFam" id="3.10.120.10:FF:000007">
    <property type="entry name" value="Sulfite oxidase, mitochondrial"/>
    <property type="match status" value="1"/>
</dbReference>
<evidence type="ECO:0000313" key="6">
    <source>
        <dbReference type="EMBL" id="EEB12210.1"/>
    </source>
</evidence>
<dbReference type="HOGENOM" id="CLU_139936_0_0_1"/>
<evidence type="ECO:0000256" key="4">
    <source>
        <dbReference type="ARBA" id="ARBA00038168"/>
    </source>
</evidence>
<feature type="domain" description="Cytochrome b5 heme-binding" evidence="5">
    <location>
        <begin position="56"/>
        <end position="132"/>
    </location>
</feature>
<gene>
    <name evidence="7" type="primary">8236602</name>
    <name evidence="6" type="ORF">Phum_PHUM164320</name>
</gene>
<reference evidence="6" key="2">
    <citation type="submission" date="2007-04" db="EMBL/GenBank/DDBJ databases">
        <title>The genome of the human body louse.</title>
        <authorList>
            <consortium name="The Human Body Louse Genome Consortium"/>
            <person name="Kirkness E."/>
            <person name="Walenz B."/>
            <person name="Hass B."/>
            <person name="Bruggner R."/>
            <person name="Strausberg R."/>
        </authorList>
    </citation>
    <scope>NUCLEOTIDE SEQUENCE</scope>
    <source>
        <strain>USDA</strain>
    </source>
</reference>
<dbReference type="Pfam" id="PF00173">
    <property type="entry name" value="Cyt-b5"/>
    <property type="match status" value="1"/>
</dbReference>
<dbReference type="STRING" id="121224.E0VFQ4"/>
<dbReference type="InterPro" id="IPR001199">
    <property type="entry name" value="Cyt_B5-like_heme/steroid-bd"/>
</dbReference>
<organism>
    <name type="scientific">Pediculus humanus subsp. corporis</name>
    <name type="common">Body louse</name>
    <dbReference type="NCBI Taxonomy" id="121224"/>
    <lineage>
        <taxon>Eukaryota</taxon>
        <taxon>Metazoa</taxon>
        <taxon>Ecdysozoa</taxon>
        <taxon>Arthropoda</taxon>
        <taxon>Hexapoda</taxon>
        <taxon>Insecta</taxon>
        <taxon>Pterygota</taxon>
        <taxon>Neoptera</taxon>
        <taxon>Paraneoptera</taxon>
        <taxon>Psocodea</taxon>
        <taxon>Troctomorpha</taxon>
        <taxon>Phthiraptera</taxon>
        <taxon>Anoplura</taxon>
        <taxon>Pediculidae</taxon>
        <taxon>Pediculus</taxon>
    </lineage>
</organism>
<dbReference type="Gene3D" id="3.10.120.10">
    <property type="entry name" value="Cytochrome b5-like heme/steroid binding domain"/>
    <property type="match status" value="1"/>
</dbReference>
<name>E0VFQ4_PEDHC</name>
<dbReference type="InterPro" id="IPR050668">
    <property type="entry name" value="Cytochrome_b5"/>
</dbReference>
<dbReference type="GeneID" id="8236602"/>
<dbReference type="EMBL" id="DS235123">
    <property type="protein sequence ID" value="EEB12210.1"/>
    <property type="molecule type" value="Genomic_DNA"/>
</dbReference>
<dbReference type="PROSITE" id="PS50255">
    <property type="entry name" value="CYTOCHROME_B5_2"/>
    <property type="match status" value="1"/>
</dbReference>
<evidence type="ECO:0000313" key="7">
    <source>
        <dbReference type="EnsemblMetazoa" id="PHUM164320-PA"/>
    </source>
</evidence>
<evidence type="ECO:0000313" key="8">
    <source>
        <dbReference type="Proteomes" id="UP000009046"/>
    </source>
</evidence>
<proteinExistence type="inferred from homology"/>
<evidence type="ECO:0000256" key="1">
    <source>
        <dbReference type="ARBA" id="ARBA00022617"/>
    </source>
</evidence>
<comment type="similarity">
    <text evidence="4">Belongs to the cytochrome b5 family.</text>
</comment>
<dbReference type="Proteomes" id="UP000009046">
    <property type="component" value="Unassembled WGS sequence"/>
</dbReference>
<dbReference type="InterPro" id="IPR036400">
    <property type="entry name" value="Cyt_B5-like_heme/steroid_sf"/>
</dbReference>
<keyword evidence="1" id="KW-0349">Heme</keyword>
<evidence type="ECO:0000256" key="3">
    <source>
        <dbReference type="ARBA" id="ARBA00023004"/>
    </source>
</evidence>
<dbReference type="GO" id="GO:0046872">
    <property type="term" value="F:metal ion binding"/>
    <property type="evidence" value="ECO:0007669"/>
    <property type="project" value="UniProtKB-KW"/>
</dbReference>
<keyword evidence="3" id="KW-0408">Iron</keyword>
<dbReference type="SMART" id="SM01117">
    <property type="entry name" value="Cyt-b5"/>
    <property type="match status" value="1"/>
</dbReference>
<evidence type="ECO:0000256" key="2">
    <source>
        <dbReference type="ARBA" id="ARBA00022723"/>
    </source>
</evidence>
<dbReference type="PANTHER" id="PTHR19359">
    <property type="entry name" value="CYTOCHROME B5"/>
    <property type="match status" value="1"/>
</dbReference>
<sequence>MEEQDKSSYLGNVLQFAVSTALQFVDFKTNNNNNNNNMEKNDEEEIDDVNIKTEHLREINLDQISWHDQIDDCWVILYDRVYDVTEFLQQHPGGIDVLLEYAGRDATIAYRGFGHSSHAWKILQKYLIGVLPENERMKIFKPCEMEMNFQLKAASS</sequence>
<dbReference type="KEGG" id="phu:Phum_PHUM164320"/>
<dbReference type="RefSeq" id="XP_002424948.1">
    <property type="nucleotide sequence ID" value="XM_002424903.1"/>
</dbReference>
<accession>E0VFQ4</accession>
<keyword evidence="2" id="KW-0479">Metal-binding</keyword>
<dbReference type="SUPFAM" id="SSF55856">
    <property type="entry name" value="Cytochrome b5-like heme/steroid binding domain"/>
    <property type="match status" value="1"/>
</dbReference>
<dbReference type="VEuPathDB" id="VectorBase:PHUM164320"/>
<evidence type="ECO:0000259" key="5">
    <source>
        <dbReference type="PROSITE" id="PS50255"/>
    </source>
</evidence>
<dbReference type="GO" id="GO:0016020">
    <property type="term" value="C:membrane"/>
    <property type="evidence" value="ECO:0007669"/>
    <property type="project" value="TreeGrafter"/>
</dbReference>
<dbReference type="CTD" id="8236602"/>
<dbReference type="EnsemblMetazoa" id="PHUM164320-RA">
    <property type="protein sequence ID" value="PHUM164320-PA"/>
    <property type="gene ID" value="PHUM164320"/>
</dbReference>
<dbReference type="OrthoDB" id="260519at2759"/>
<dbReference type="PRINTS" id="PR00363">
    <property type="entry name" value="CYTOCHROMEB5"/>
</dbReference>
<dbReference type="PANTHER" id="PTHR19359:SF41">
    <property type="entry name" value="GEO08203P1"/>
    <property type="match status" value="1"/>
</dbReference>
<dbReference type="OMA" id="CEMEMNF"/>
<dbReference type="InParanoid" id="E0VFQ4"/>
<protein>
    <submittedName>
        <fullName evidence="6 7">Cytochrome b5, putative</fullName>
    </submittedName>
</protein>
<dbReference type="eggNOG" id="KOG0537">
    <property type="taxonomic scope" value="Eukaryota"/>
</dbReference>
<reference evidence="6" key="1">
    <citation type="submission" date="2007-04" db="EMBL/GenBank/DDBJ databases">
        <title>Annotation of Pediculus humanus corporis strain USDA.</title>
        <authorList>
            <person name="Kirkness E."/>
            <person name="Hannick L."/>
            <person name="Hass B."/>
            <person name="Bruggner R."/>
            <person name="Lawson D."/>
            <person name="Bidwell S."/>
            <person name="Joardar V."/>
            <person name="Caler E."/>
            <person name="Walenz B."/>
            <person name="Inman J."/>
            <person name="Schobel S."/>
            <person name="Galinsky K."/>
            <person name="Amedeo P."/>
            <person name="Strausberg R."/>
        </authorList>
    </citation>
    <scope>NUCLEOTIDE SEQUENCE</scope>
    <source>
        <strain>USDA</strain>
    </source>
</reference>
<reference evidence="7" key="3">
    <citation type="submission" date="2021-02" db="UniProtKB">
        <authorList>
            <consortium name="EnsemblMetazoa"/>
        </authorList>
    </citation>
    <scope>IDENTIFICATION</scope>
    <source>
        <strain evidence="7">USDA</strain>
    </source>
</reference>
<dbReference type="EMBL" id="AAZO01001919">
    <property type="status" value="NOT_ANNOTATED_CDS"/>
    <property type="molecule type" value="Genomic_DNA"/>
</dbReference>
<keyword evidence="8" id="KW-1185">Reference proteome</keyword>
<dbReference type="AlphaFoldDB" id="E0VFQ4"/>